<protein>
    <recommendedName>
        <fullName evidence="1">Tyrosine specific protein phosphatases domain-containing protein</fullName>
    </recommendedName>
</protein>
<dbReference type="Proteomes" id="UP001357485">
    <property type="component" value="Unassembled WGS sequence"/>
</dbReference>
<reference evidence="2 3" key="1">
    <citation type="submission" date="2023-08" db="EMBL/GenBank/DDBJ databases">
        <title>Black Yeasts Isolated from many extreme environments.</title>
        <authorList>
            <person name="Coleine C."/>
            <person name="Stajich J.E."/>
            <person name="Selbmann L."/>
        </authorList>
    </citation>
    <scope>NUCLEOTIDE SEQUENCE [LARGE SCALE GENOMIC DNA]</scope>
    <source>
        <strain evidence="2 3">CCFEE 536</strain>
    </source>
</reference>
<organism evidence="2 3">
    <name type="scientific">Cryomyces antarcticus</name>
    <dbReference type="NCBI Taxonomy" id="329879"/>
    <lineage>
        <taxon>Eukaryota</taxon>
        <taxon>Fungi</taxon>
        <taxon>Dikarya</taxon>
        <taxon>Ascomycota</taxon>
        <taxon>Pezizomycotina</taxon>
        <taxon>Dothideomycetes</taxon>
        <taxon>Dothideomycetes incertae sedis</taxon>
        <taxon>Cryomyces</taxon>
    </lineage>
</organism>
<comment type="caution">
    <text evidence="2">The sequence shown here is derived from an EMBL/GenBank/DDBJ whole genome shotgun (WGS) entry which is preliminary data.</text>
</comment>
<name>A0ABR0LVW3_9PEZI</name>
<dbReference type="EMBL" id="JAVRRA010009524">
    <property type="protein sequence ID" value="KAK5247455.1"/>
    <property type="molecule type" value="Genomic_DNA"/>
</dbReference>
<dbReference type="InterPro" id="IPR016130">
    <property type="entry name" value="Tyr_Pase_AS"/>
</dbReference>
<dbReference type="InterPro" id="IPR026893">
    <property type="entry name" value="Tyr/Ser_Pase_IphP-type"/>
</dbReference>
<dbReference type="PROSITE" id="PS00383">
    <property type="entry name" value="TYR_PHOSPHATASE_1"/>
    <property type="match status" value="1"/>
</dbReference>
<dbReference type="PANTHER" id="PTHR31126">
    <property type="entry name" value="TYROSINE-PROTEIN PHOSPHATASE"/>
    <property type="match status" value="1"/>
</dbReference>
<evidence type="ECO:0000313" key="2">
    <source>
        <dbReference type="EMBL" id="KAK5247455.1"/>
    </source>
</evidence>
<feature type="domain" description="Tyrosine specific protein phosphatases" evidence="1">
    <location>
        <begin position="46"/>
        <end position="89"/>
    </location>
</feature>
<gene>
    <name evidence="2" type="ORF">LTR16_006743</name>
</gene>
<dbReference type="PANTHER" id="PTHR31126:SF10">
    <property type="entry name" value="PROTEIN PHOSPHATASE, PUTATIVE (AFU_ORTHOLOGUE AFUA_6G06650)-RELATED"/>
    <property type="match status" value="1"/>
</dbReference>
<sequence>TARFLTLYAFNDRASAIPILGRSAIAPHGLLGLATSTLTHSGAAIRALFTLLSAPLPSTTPSPNPTYPILIHCTQGKDRTGLSILLLLLLLHAPLSAIAADYAASEAELLPELDERLAQIRAMGLPDVFAHCEDGWAESLSQWLEERYGGVEAYLGSVDVGREECGRVRNVLGVRGGED</sequence>
<evidence type="ECO:0000313" key="3">
    <source>
        <dbReference type="Proteomes" id="UP001357485"/>
    </source>
</evidence>
<dbReference type="PROSITE" id="PS50056">
    <property type="entry name" value="TYR_PHOSPHATASE_2"/>
    <property type="match status" value="1"/>
</dbReference>
<evidence type="ECO:0000259" key="1">
    <source>
        <dbReference type="PROSITE" id="PS50056"/>
    </source>
</evidence>
<proteinExistence type="predicted"/>
<feature type="non-terminal residue" evidence="2">
    <location>
        <position position="1"/>
    </location>
</feature>
<dbReference type="InterPro" id="IPR000387">
    <property type="entry name" value="Tyr_Pase_dom"/>
</dbReference>
<accession>A0ABR0LVW3</accession>
<dbReference type="Gene3D" id="3.90.190.10">
    <property type="entry name" value="Protein tyrosine phosphatase superfamily"/>
    <property type="match status" value="1"/>
</dbReference>
<dbReference type="Pfam" id="PF13350">
    <property type="entry name" value="Y_phosphatase3"/>
    <property type="match status" value="1"/>
</dbReference>
<keyword evidence="3" id="KW-1185">Reference proteome</keyword>
<dbReference type="SUPFAM" id="SSF52799">
    <property type="entry name" value="(Phosphotyrosine protein) phosphatases II"/>
    <property type="match status" value="1"/>
</dbReference>
<dbReference type="InterPro" id="IPR029021">
    <property type="entry name" value="Prot-tyrosine_phosphatase-like"/>
</dbReference>